<reference evidence="1 2" key="1">
    <citation type="submission" date="2024-09" db="EMBL/GenBank/DDBJ databases">
        <authorList>
            <person name="Sun Q."/>
            <person name="Mori K."/>
        </authorList>
    </citation>
    <scope>NUCLEOTIDE SEQUENCE [LARGE SCALE GENOMIC DNA]</scope>
    <source>
        <strain evidence="1 2">TBRC 4575</strain>
    </source>
</reference>
<dbReference type="RefSeq" id="WP_170178241.1">
    <property type="nucleotide sequence ID" value="NZ_BAABRM010000013.1"/>
</dbReference>
<evidence type="ECO:0000313" key="1">
    <source>
        <dbReference type="EMBL" id="MFC0424254.1"/>
    </source>
</evidence>
<dbReference type="EMBL" id="JBHLUK010000069">
    <property type="protein sequence ID" value="MFC0424254.1"/>
    <property type="molecule type" value="Genomic_DNA"/>
</dbReference>
<protein>
    <submittedName>
        <fullName evidence="1">Uncharacterized protein</fullName>
    </submittedName>
</protein>
<accession>A0ABV6K466</accession>
<keyword evidence="2" id="KW-1185">Reference proteome</keyword>
<sequence>MNGLVAVGGKVESREQWDYAVIACLQSIVAVSDYSRILESFNQPQAVGIGHCV</sequence>
<evidence type="ECO:0000313" key="2">
    <source>
        <dbReference type="Proteomes" id="UP001589855"/>
    </source>
</evidence>
<gene>
    <name evidence="1" type="ORF">ACFFGS_09005</name>
</gene>
<proteinExistence type="predicted"/>
<name>A0ABV6K466_9LACO</name>
<organism evidence="1 2">
    <name type="scientific">Lactiplantibacillus plajomi</name>
    <dbReference type="NCBI Taxonomy" id="1457217"/>
    <lineage>
        <taxon>Bacteria</taxon>
        <taxon>Bacillati</taxon>
        <taxon>Bacillota</taxon>
        <taxon>Bacilli</taxon>
        <taxon>Lactobacillales</taxon>
        <taxon>Lactobacillaceae</taxon>
        <taxon>Lactiplantibacillus</taxon>
    </lineage>
</organism>
<dbReference type="Proteomes" id="UP001589855">
    <property type="component" value="Unassembled WGS sequence"/>
</dbReference>
<comment type="caution">
    <text evidence="1">The sequence shown here is derived from an EMBL/GenBank/DDBJ whole genome shotgun (WGS) entry which is preliminary data.</text>
</comment>